<dbReference type="AlphaFoldDB" id="A0A0W1A033"/>
<dbReference type="InterPro" id="IPR032092">
    <property type="entry name" value="PilW"/>
</dbReference>
<evidence type="ECO:0000313" key="3">
    <source>
        <dbReference type="Proteomes" id="UP000054729"/>
    </source>
</evidence>
<accession>A0A0W1A033</accession>
<dbReference type="EMBL" id="LNZB01000060">
    <property type="protein sequence ID" value="KTD74716.1"/>
    <property type="molecule type" value="Genomic_DNA"/>
</dbReference>
<dbReference type="PATRIC" id="fig|66969.6.peg.2985"/>
<proteinExistence type="predicted"/>
<protein>
    <submittedName>
        <fullName evidence="2">Type IV fimbrial biogenesis PilW-like protein</fullName>
    </submittedName>
</protein>
<keyword evidence="1" id="KW-0472">Membrane</keyword>
<dbReference type="OrthoDB" id="5296662at2"/>
<dbReference type="Proteomes" id="UP000054729">
    <property type="component" value="Unassembled WGS sequence"/>
</dbReference>
<evidence type="ECO:0000313" key="2">
    <source>
        <dbReference type="EMBL" id="KTD74716.1"/>
    </source>
</evidence>
<keyword evidence="1" id="KW-1133">Transmembrane helix</keyword>
<gene>
    <name evidence="2" type="ORF">Lwal_2757</name>
</gene>
<comment type="caution">
    <text evidence="2">The sequence shown here is derived from an EMBL/GenBank/DDBJ whole genome shotgun (WGS) entry which is preliminary data.</text>
</comment>
<evidence type="ECO:0000256" key="1">
    <source>
        <dbReference type="SAM" id="Phobius"/>
    </source>
</evidence>
<keyword evidence="3" id="KW-1185">Reference proteome</keyword>
<organism evidence="2 3">
    <name type="scientific">Legionella waltersii</name>
    <dbReference type="NCBI Taxonomy" id="66969"/>
    <lineage>
        <taxon>Bacteria</taxon>
        <taxon>Pseudomonadati</taxon>
        <taxon>Pseudomonadota</taxon>
        <taxon>Gammaproteobacteria</taxon>
        <taxon>Legionellales</taxon>
        <taxon>Legionellaceae</taxon>
        <taxon>Legionella</taxon>
    </lineage>
</organism>
<keyword evidence="1" id="KW-0812">Transmembrane</keyword>
<feature type="transmembrane region" description="Helical" evidence="1">
    <location>
        <begin position="12"/>
        <end position="35"/>
    </location>
</feature>
<dbReference type="Pfam" id="PF16074">
    <property type="entry name" value="PilW"/>
    <property type="match status" value="1"/>
</dbReference>
<dbReference type="STRING" id="66969.Lwal_2757"/>
<reference evidence="2 3" key="1">
    <citation type="submission" date="2015-11" db="EMBL/GenBank/DDBJ databases">
        <title>Genomic analysis of 38 Legionella species identifies large and diverse effector repertoires.</title>
        <authorList>
            <person name="Burstein D."/>
            <person name="Amaro F."/>
            <person name="Zusman T."/>
            <person name="Lifshitz Z."/>
            <person name="Cohen O."/>
            <person name="Gilbert J.A."/>
            <person name="Pupko T."/>
            <person name="Shuman H.A."/>
            <person name="Segal G."/>
        </authorList>
    </citation>
    <scope>NUCLEOTIDE SEQUENCE [LARGE SCALE GENOMIC DNA]</scope>
    <source>
        <strain evidence="2 3">ATCC 51914</strain>
    </source>
</reference>
<dbReference type="GO" id="GO:0043683">
    <property type="term" value="P:type IV pilus assembly"/>
    <property type="evidence" value="ECO:0007669"/>
    <property type="project" value="InterPro"/>
</dbReference>
<name>A0A0W1A033_9GAMM</name>
<dbReference type="RefSeq" id="WP_058481384.1">
    <property type="nucleotide sequence ID" value="NZ_CAAAIQ010000016.1"/>
</dbReference>
<sequence>MKTTKKQQLGFSLVELMIASLMGLILTYSVLQIYLAQTQLYKASNSQDLIQSNENAISNLLIPLIRSAGFVGCGSIATSISNLNAGGPKPIGDINTSPTMMIGYNGSGGSFTITQSNAPNSSNANNWTPALDASLVGNAQQGSDVIVMLGPTPDSFPVGISTIDSGSSFLVIQNATGLTLTAGQFAAVSDCGKSIVFQISGVAGTNISHNAGAGVSSNSSSTFPINFQVGAQLVPLQQTALFIGQGQGGQSALMIATLNGNAWNIQPLVPGVEFMKIQYGVGVNGVINQYVSANAVTNWANVYSVRVGLLISGQRGSGSLTTQQYQVLDTQVTTPNDNRLRHVYELTVTLRNSVS</sequence>